<dbReference type="GO" id="GO:0005634">
    <property type="term" value="C:nucleus"/>
    <property type="evidence" value="ECO:0007669"/>
    <property type="project" value="UniProtKB-SubCell"/>
</dbReference>
<dbReference type="GO" id="GO:0000981">
    <property type="term" value="F:DNA-binding transcription factor activity, RNA polymerase II-specific"/>
    <property type="evidence" value="ECO:0007669"/>
    <property type="project" value="InterPro"/>
</dbReference>
<dbReference type="PANTHER" id="PTHR37534">
    <property type="entry name" value="TRANSCRIPTIONAL ACTIVATOR PROTEIN UGA3"/>
    <property type="match status" value="1"/>
</dbReference>
<feature type="domain" description="Zn(2)-C6 fungal-type" evidence="4">
    <location>
        <begin position="7"/>
        <end position="35"/>
    </location>
</feature>
<evidence type="ECO:0000313" key="5">
    <source>
        <dbReference type="EMBL" id="KAF0330077.1"/>
    </source>
</evidence>
<keyword evidence="2" id="KW-0539">Nucleus</keyword>
<dbReference type="CDD" id="cd00067">
    <property type="entry name" value="GAL4"/>
    <property type="match status" value="1"/>
</dbReference>
<dbReference type="InterPro" id="IPR036864">
    <property type="entry name" value="Zn2-C6_fun-type_DNA-bd_sf"/>
</dbReference>
<sequence length="607" mass="68323">MPRGTSSCWTCRIRHKKCDETLPVCNVCAGLEISCYSDQEVPEWMDGGARQQAMAERLKTEVRNGAKRRRARRILQRIIGDADDISSDIFVLDPPAHINSRPVPRSADNDNERQDAPRTTSRRTGTRSRSFTNSPGSDYPIDPLLQEITPPSLPNLPTELEQSYIMSYIDYIFPAVFPFYTPSVLEGGRTWLLILTLANKSLCHAATSLSSYFYSVVPVQQRPERQECVPEAENEVQNQTCMAMGKAQFDLNEVSKHGVHGDLLTSARLFDSIVHLMCLEVSIASNENWQFHLDAAVLLFKQMLEFPGDVGSHRSKWDAMLEHMRRLAHPGMDNPPRWPAWTVDLAAFRFFSGLLIVHDIIYSTGVEQIPRLQPFYRLVLAAEDEPKEDPDRNCRLRLEDYVGCQNWTMILVGEVAALDGWKKTMQKKGALSLMHLVKKGADIEQNLRDGLSRLETIDAIARDHRPPWLADSNQAHDEAEACHLVTQIWAHAGLVYLHVVLSGWQPANIDIADSVTQTIELCRRLGTPRRIHTLAWPLCVAGCLAQPEQEPAFRELFSHMGPLGSFGSTKLTIDIVEGVWQKRESIAADSWDVAACLNSLGRRVLLG</sequence>
<name>A0A8H3WST8_9PEZI</name>
<dbReference type="PANTHER" id="PTHR37534:SF20">
    <property type="entry name" value="PRO1A C6 ZINK-FINGER PROTEIN"/>
    <property type="match status" value="1"/>
</dbReference>
<comment type="subcellular location">
    <subcellularLocation>
        <location evidence="1">Nucleus</location>
    </subcellularLocation>
</comment>
<dbReference type="EMBL" id="WOWK01000009">
    <property type="protein sequence ID" value="KAF0330077.1"/>
    <property type="molecule type" value="Genomic_DNA"/>
</dbReference>
<dbReference type="Gene3D" id="4.10.240.10">
    <property type="entry name" value="Zn(2)-C6 fungal-type DNA-binding domain"/>
    <property type="match status" value="1"/>
</dbReference>
<proteinExistence type="predicted"/>
<evidence type="ECO:0000256" key="1">
    <source>
        <dbReference type="ARBA" id="ARBA00004123"/>
    </source>
</evidence>
<dbReference type="InterPro" id="IPR021858">
    <property type="entry name" value="Fun_TF"/>
</dbReference>
<dbReference type="Proteomes" id="UP000434172">
    <property type="component" value="Unassembled WGS sequence"/>
</dbReference>
<dbReference type="GO" id="GO:0008270">
    <property type="term" value="F:zinc ion binding"/>
    <property type="evidence" value="ECO:0007669"/>
    <property type="project" value="InterPro"/>
</dbReference>
<dbReference type="Pfam" id="PF11951">
    <property type="entry name" value="Fungal_trans_2"/>
    <property type="match status" value="1"/>
</dbReference>
<dbReference type="AlphaFoldDB" id="A0A8H3WST8"/>
<dbReference type="OrthoDB" id="5213892at2759"/>
<evidence type="ECO:0000313" key="6">
    <source>
        <dbReference type="Proteomes" id="UP000434172"/>
    </source>
</evidence>
<comment type="caution">
    <text evidence="5">The sequence shown here is derived from an EMBL/GenBank/DDBJ whole genome shotgun (WGS) entry which is preliminary data.</text>
</comment>
<accession>A0A8H3WST8</accession>
<feature type="compositionally biased region" description="Basic and acidic residues" evidence="3">
    <location>
        <begin position="107"/>
        <end position="116"/>
    </location>
</feature>
<protein>
    <submittedName>
        <fullName evidence="5">C6 transcription factor</fullName>
    </submittedName>
</protein>
<keyword evidence="6" id="KW-1185">Reference proteome</keyword>
<dbReference type="Pfam" id="PF00172">
    <property type="entry name" value="Zn_clus"/>
    <property type="match status" value="1"/>
</dbReference>
<dbReference type="InterPro" id="IPR001138">
    <property type="entry name" value="Zn2Cys6_DnaBD"/>
</dbReference>
<dbReference type="SMART" id="SM00066">
    <property type="entry name" value="GAL4"/>
    <property type="match status" value="1"/>
</dbReference>
<gene>
    <name evidence="5" type="ORF">GQ607_002844</name>
</gene>
<evidence type="ECO:0000259" key="4">
    <source>
        <dbReference type="PROSITE" id="PS50048"/>
    </source>
</evidence>
<evidence type="ECO:0000256" key="2">
    <source>
        <dbReference type="ARBA" id="ARBA00023242"/>
    </source>
</evidence>
<feature type="region of interest" description="Disordered" evidence="3">
    <location>
        <begin position="96"/>
        <end position="140"/>
    </location>
</feature>
<dbReference type="PROSITE" id="PS50048">
    <property type="entry name" value="ZN2_CY6_FUNGAL_2"/>
    <property type="match status" value="1"/>
</dbReference>
<dbReference type="PROSITE" id="PS00463">
    <property type="entry name" value="ZN2_CY6_FUNGAL_1"/>
    <property type="match status" value="1"/>
</dbReference>
<evidence type="ECO:0000256" key="3">
    <source>
        <dbReference type="SAM" id="MobiDB-lite"/>
    </source>
</evidence>
<organism evidence="5 6">
    <name type="scientific">Colletotrichum asianum</name>
    <dbReference type="NCBI Taxonomy" id="702518"/>
    <lineage>
        <taxon>Eukaryota</taxon>
        <taxon>Fungi</taxon>
        <taxon>Dikarya</taxon>
        <taxon>Ascomycota</taxon>
        <taxon>Pezizomycotina</taxon>
        <taxon>Sordariomycetes</taxon>
        <taxon>Hypocreomycetidae</taxon>
        <taxon>Glomerellales</taxon>
        <taxon>Glomerellaceae</taxon>
        <taxon>Colletotrichum</taxon>
        <taxon>Colletotrichum gloeosporioides species complex</taxon>
    </lineage>
</organism>
<dbReference type="SUPFAM" id="SSF57701">
    <property type="entry name" value="Zn2/Cys6 DNA-binding domain"/>
    <property type="match status" value="1"/>
</dbReference>
<reference evidence="5 6" key="1">
    <citation type="submission" date="2019-12" db="EMBL/GenBank/DDBJ databases">
        <title>A genome sequence resource for the geographically widespread anthracnose pathogen Colletotrichum asianum.</title>
        <authorList>
            <person name="Meng Y."/>
        </authorList>
    </citation>
    <scope>NUCLEOTIDE SEQUENCE [LARGE SCALE GENOMIC DNA]</scope>
    <source>
        <strain evidence="5 6">ICMP 18580</strain>
    </source>
</reference>